<dbReference type="EMBL" id="JANAWD010000558">
    <property type="protein sequence ID" value="KAJ3477861.1"/>
    <property type="molecule type" value="Genomic_DNA"/>
</dbReference>
<proteinExistence type="predicted"/>
<sequence>MDNSGDIVDRINEYYTDSRTSSYSQISTLDTSFWESSDPALPNIRIVDCDNPLPEDPNTEDGNDLEDILLAMALSTLNITKDLLPVPESSFNAPRPMPAVDGESDDGRDPLEILCDILDISCSFDA</sequence>
<accession>A0AAD5UZB9</accession>
<dbReference type="AlphaFoldDB" id="A0AAD5UZB9"/>
<comment type="caution">
    <text evidence="2">The sequence shown here is derived from an EMBL/GenBank/DDBJ whole genome shotgun (WGS) entry which is preliminary data.</text>
</comment>
<organism evidence="2 3">
    <name type="scientific">Meripilus lineatus</name>
    <dbReference type="NCBI Taxonomy" id="2056292"/>
    <lineage>
        <taxon>Eukaryota</taxon>
        <taxon>Fungi</taxon>
        <taxon>Dikarya</taxon>
        <taxon>Basidiomycota</taxon>
        <taxon>Agaricomycotina</taxon>
        <taxon>Agaricomycetes</taxon>
        <taxon>Polyporales</taxon>
        <taxon>Meripilaceae</taxon>
        <taxon>Meripilus</taxon>
    </lineage>
</organism>
<evidence type="ECO:0000313" key="3">
    <source>
        <dbReference type="Proteomes" id="UP001212997"/>
    </source>
</evidence>
<reference evidence="2" key="1">
    <citation type="submission" date="2022-07" db="EMBL/GenBank/DDBJ databases">
        <title>Genome Sequence of Physisporinus lineatus.</title>
        <authorList>
            <person name="Buettner E."/>
        </authorList>
    </citation>
    <scope>NUCLEOTIDE SEQUENCE</scope>
    <source>
        <strain evidence="2">VT162</strain>
    </source>
</reference>
<evidence type="ECO:0000313" key="2">
    <source>
        <dbReference type="EMBL" id="KAJ3477861.1"/>
    </source>
</evidence>
<evidence type="ECO:0000256" key="1">
    <source>
        <dbReference type="SAM" id="MobiDB-lite"/>
    </source>
</evidence>
<name>A0AAD5UZB9_9APHY</name>
<gene>
    <name evidence="2" type="ORF">NLI96_g10172</name>
</gene>
<feature type="region of interest" description="Disordered" evidence="1">
    <location>
        <begin position="87"/>
        <end position="108"/>
    </location>
</feature>
<keyword evidence="3" id="KW-1185">Reference proteome</keyword>
<dbReference type="Proteomes" id="UP001212997">
    <property type="component" value="Unassembled WGS sequence"/>
</dbReference>
<protein>
    <submittedName>
        <fullName evidence="2">Uncharacterized protein</fullName>
    </submittedName>
</protein>